<gene>
    <name evidence="1" type="ORF">KHLLAP_LOCUS12885</name>
</gene>
<proteinExistence type="predicted"/>
<organism evidence="1 2">
    <name type="scientific">Anthostomella pinea</name>
    <dbReference type="NCBI Taxonomy" id="933095"/>
    <lineage>
        <taxon>Eukaryota</taxon>
        <taxon>Fungi</taxon>
        <taxon>Dikarya</taxon>
        <taxon>Ascomycota</taxon>
        <taxon>Pezizomycotina</taxon>
        <taxon>Sordariomycetes</taxon>
        <taxon>Xylariomycetidae</taxon>
        <taxon>Xylariales</taxon>
        <taxon>Xylariaceae</taxon>
        <taxon>Anthostomella</taxon>
    </lineage>
</organism>
<evidence type="ECO:0000313" key="2">
    <source>
        <dbReference type="Proteomes" id="UP001295740"/>
    </source>
</evidence>
<sequence length="217" mass="23677">MASEPDHGSRQASQDLRPVVTNLNGDTAWLVSFPLPAAERTESGKSYYHIVVEPWLSEHIVLFTALLGSITLPEPPAVKDAAAVDAIVRDIEQAADSPAHADASVDVIVVTTWLLDHMHRDSLTGFAPSIPVLASPEAAKSISGWKHFECRIRPPLPGWLSVFRVNAHDVVYAFVFVGCHGDDGNEQHDALLYLPTDTRRTCRLWTGSSRRPGGHAC</sequence>
<protein>
    <submittedName>
        <fullName evidence="1">Uu.00g054320.m01.CDS01</fullName>
    </submittedName>
</protein>
<accession>A0AAI8VWL7</accession>
<comment type="caution">
    <text evidence="1">The sequence shown here is derived from an EMBL/GenBank/DDBJ whole genome shotgun (WGS) entry which is preliminary data.</text>
</comment>
<dbReference type="PANTHER" id="PTHR36142">
    <property type="entry name" value="METALLO-HYDROLASE/OXIDOREDUCTASE SUPERFAMILY PROTEIN"/>
    <property type="match status" value="1"/>
</dbReference>
<name>A0AAI8VWL7_9PEZI</name>
<evidence type="ECO:0000313" key="1">
    <source>
        <dbReference type="EMBL" id="CAJ2512417.1"/>
    </source>
</evidence>
<reference evidence="1" key="1">
    <citation type="submission" date="2023-10" db="EMBL/GenBank/DDBJ databases">
        <authorList>
            <person name="Hackl T."/>
        </authorList>
    </citation>
    <scope>NUCLEOTIDE SEQUENCE</scope>
</reference>
<dbReference type="PANTHER" id="PTHR36142:SF2">
    <property type="entry name" value="METALLO-HYDROLASE_OXIDOREDUCTASE SUPERFAMILY PROTEIN"/>
    <property type="match status" value="1"/>
</dbReference>
<dbReference type="EMBL" id="CAUWAG010000019">
    <property type="protein sequence ID" value="CAJ2512417.1"/>
    <property type="molecule type" value="Genomic_DNA"/>
</dbReference>
<keyword evidence="2" id="KW-1185">Reference proteome</keyword>
<dbReference type="AlphaFoldDB" id="A0AAI8VWL7"/>
<dbReference type="Proteomes" id="UP001295740">
    <property type="component" value="Unassembled WGS sequence"/>
</dbReference>